<comment type="catalytic activity">
    <reaction evidence="1 7">
        <text>GDP-alpha-D-mannose = GDP-4-dehydro-alpha-D-rhamnose + H2O</text>
        <dbReference type="Rhea" id="RHEA:23820"/>
        <dbReference type="ChEBI" id="CHEBI:15377"/>
        <dbReference type="ChEBI" id="CHEBI:57527"/>
        <dbReference type="ChEBI" id="CHEBI:57964"/>
        <dbReference type="EC" id="4.2.1.47"/>
    </reaction>
</comment>
<dbReference type="Pfam" id="PF16363">
    <property type="entry name" value="GDP_Man_Dehyd"/>
    <property type="match status" value="1"/>
</dbReference>
<keyword evidence="7" id="KW-0521">NADP</keyword>
<comment type="function">
    <text evidence="6 7">Catalyzes the conversion of GDP-D-mannose to GDP-4-dehydro-6-deoxy-D-mannose.</text>
</comment>
<dbReference type="PANTHER" id="PTHR43715:SF1">
    <property type="entry name" value="GDP-MANNOSE 4,6 DEHYDRATASE"/>
    <property type="match status" value="1"/>
</dbReference>
<feature type="domain" description="NAD(P)-binding" evidence="8">
    <location>
        <begin position="5"/>
        <end position="357"/>
    </location>
</feature>
<dbReference type="InterPro" id="IPR036291">
    <property type="entry name" value="NAD(P)-bd_dom_sf"/>
</dbReference>
<accession>I5C630</accession>
<dbReference type="SUPFAM" id="SSF51735">
    <property type="entry name" value="NAD(P)-binding Rossmann-fold domains"/>
    <property type="match status" value="1"/>
</dbReference>
<evidence type="ECO:0000256" key="6">
    <source>
        <dbReference type="ARBA" id="ARBA00059383"/>
    </source>
</evidence>
<dbReference type="CDD" id="cd05260">
    <property type="entry name" value="GDP_MD_SDR_e"/>
    <property type="match status" value="1"/>
</dbReference>
<dbReference type="EMBL" id="AJYA01000015">
    <property type="protein sequence ID" value="EIM77282.1"/>
    <property type="molecule type" value="Genomic_DNA"/>
</dbReference>
<evidence type="ECO:0000256" key="4">
    <source>
        <dbReference type="ARBA" id="ARBA00011989"/>
    </source>
</evidence>
<dbReference type="OrthoDB" id="9779041at2"/>
<dbReference type="HAMAP" id="MF_00955">
    <property type="entry name" value="GDP_Man_dehydratase"/>
    <property type="match status" value="1"/>
</dbReference>
<dbReference type="PATRIC" id="fig|1189621.3.peg.1426"/>
<evidence type="ECO:0000313" key="9">
    <source>
        <dbReference type="EMBL" id="EIM77282.1"/>
    </source>
</evidence>
<evidence type="ECO:0000256" key="3">
    <source>
        <dbReference type="ARBA" id="ARBA00009263"/>
    </source>
</evidence>
<dbReference type="RefSeq" id="WP_009054212.1">
    <property type="nucleotide sequence ID" value="NZ_AJYA01000015.1"/>
</dbReference>
<evidence type="ECO:0000256" key="5">
    <source>
        <dbReference type="ARBA" id="ARBA00023239"/>
    </source>
</evidence>
<organism evidence="9 10">
    <name type="scientific">Nitritalea halalkaliphila LW7</name>
    <dbReference type="NCBI Taxonomy" id="1189621"/>
    <lineage>
        <taxon>Bacteria</taxon>
        <taxon>Pseudomonadati</taxon>
        <taxon>Bacteroidota</taxon>
        <taxon>Cytophagia</taxon>
        <taxon>Cytophagales</taxon>
        <taxon>Cyclobacteriaceae</taxon>
        <taxon>Nitritalea</taxon>
    </lineage>
</organism>
<evidence type="ECO:0000259" key="8">
    <source>
        <dbReference type="Pfam" id="PF16363"/>
    </source>
</evidence>
<dbReference type="AlphaFoldDB" id="I5C630"/>
<dbReference type="InterPro" id="IPR016040">
    <property type="entry name" value="NAD(P)-bd_dom"/>
</dbReference>
<dbReference type="GO" id="GO:0008446">
    <property type="term" value="F:GDP-mannose 4,6-dehydratase activity"/>
    <property type="evidence" value="ECO:0007669"/>
    <property type="project" value="UniProtKB-UniRule"/>
</dbReference>
<evidence type="ECO:0000256" key="1">
    <source>
        <dbReference type="ARBA" id="ARBA00000188"/>
    </source>
</evidence>
<evidence type="ECO:0000313" key="10">
    <source>
        <dbReference type="Proteomes" id="UP000005551"/>
    </source>
</evidence>
<reference evidence="9 10" key="1">
    <citation type="submission" date="2012-05" db="EMBL/GenBank/DDBJ databases">
        <title>Genome sequence of Nitritalea halalkaliphila LW7.</title>
        <authorList>
            <person name="Jangir P.K."/>
            <person name="Singh A."/>
            <person name="Shivaji S."/>
            <person name="Sharma R."/>
        </authorList>
    </citation>
    <scope>NUCLEOTIDE SEQUENCE [LARGE SCALE GENOMIC DNA]</scope>
    <source>
        <strain evidence="9 10">LW7</strain>
    </source>
</reference>
<dbReference type="Proteomes" id="UP000005551">
    <property type="component" value="Unassembled WGS sequence"/>
</dbReference>
<sequence length="383" mass="43062">MKTALITGITGQDGAYLAELLLEKGYKVHGIKRRASLFNTDRIDHLYQDPHEKDPRLVLHYGDLTDSMNLTRIIQETQPDEIYNLAAMSHVKVSFDTPEYTANADGIGTLRILEAVRLLGMEKKTRIYQASTSELYGLVQAVPQSETTPFYPRSPYAVAKLYAYWITVNYREAYGMFACNGILFNHESPLRGETFVTRKITRAISKIALGMQKDLYMGNLDAKRDWGHAKDYVKAMYLILQQDVAEDFVIATGVTTKVRDFIKMAAAEVGLMLDFSGEGVDEIGVLVGINEPVFERATGCGSDETGARARIGETIVRIDPRYFRPTEVDLLIGDPTKSKEKLGWVPEYDLKGLVEDMMQADVKAFRRDRDLIRAGHSILNQAE</sequence>
<keyword evidence="10" id="KW-1185">Reference proteome</keyword>
<dbReference type="Gene3D" id="3.40.50.720">
    <property type="entry name" value="NAD(P)-binding Rossmann-like Domain"/>
    <property type="match status" value="1"/>
</dbReference>
<dbReference type="GO" id="GO:0070401">
    <property type="term" value="F:NADP+ binding"/>
    <property type="evidence" value="ECO:0007669"/>
    <property type="project" value="UniProtKB-UniRule"/>
</dbReference>
<dbReference type="NCBIfam" id="TIGR01472">
    <property type="entry name" value="gmd"/>
    <property type="match status" value="1"/>
</dbReference>
<comment type="caution">
    <text evidence="9">The sequence shown here is derived from an EMBL/GenBank/DDBJ whole genome shotgun (WGS) entry which is preliminary data.</text>
</comment>
<dbReference type="GO" id="GO:0042351">
    <property type="term" value="P:'de novo' GDP-L-fucose biosynthetic process"/>
    <property type="evidence" value="ECO:0007669"/>
    <property type="project" value="TreeGrafter"/>
</dbReference>
<comment type="similarity">
    <text evidence="3 7">Belongs to the NAD(P)-dependent epimerase/dehydratase family. GDP-mannose 4,6-dehydratase subfamily.</text>
</comment>
<protein>
    <recommendedName>
        <fullName evidence="4 7">GDP-mannose 4,6-dehydratase</fullName>
        <ecNumber evidence="4 7">4.2.1.47</ecNumber>
    </recommendedName>
    <alternativeName>
        <fullName evidence="7">GDP-D-mannose dehydratase</fullName>
    </alternativeName>
</protein>
<dbReference type="STRING" id="1189621.A3SI_06844"/>
<evidence type="ECO:0000256" key="2">
    <source>
        <dbReference type="ARBA" id="ARBA00001937"/>
    </source>
</evidence>
<dbReference type="Gene3D" id="3.90.25.10">
    <property type="entry name" value="UDP-galactose 4-epimerase, domain 1"/>
    <property type="match status" value="1"/>
</dbReference>
<dbReference type="EC" id="4.2.1.47" evidence="4 7"/>
<evidence type="ECO:0000256" key="7">
    <source>
        <dbReference type="HAMAP-Rule" id="MF_00955"/>
    </source>
</evidence>
<gene>
    <name evidence="7" type="primary">gmd</name>
    <name evidence="9" type="ORF">A3SI_06844</name>
</gene>
<comment type="caution">
    <text evidence="7">Lacks conserved residue(s) required for the propagation of feature annotation.</text>
</comment>
<keyword evidence="5 7" id="KW-0456">Lyase</keyword>
<comment type="cofactor">
    <cofactor evidence="2 7">
        <name>NADP(+)</name>
        <dbReference type="ChEBI" id="CHEBI:58349"/>
    </cofactor>
</comment>
<dbReference type="FunFam" id="3.40.50.720:FF:000924">
    <property type="entry name" value="GDP-mannose 4,6 dehydratase"/>
    <property type="match status" value="1"/>
</dbReference>
<proteinExistence type="inferred from homology"/>
<dbReference type="InterPro" id="IPR006368">
    <property type="entry name" value="GDP_Man_deHydtase"/>
</dbReference>
<name>I5C630_9BACT</name>
<dbReference type="PANTHER" id="PTHR43715">
    <property type="entry name" value="GDP-MANNOSE 4,6-DEHYDRATASE"/>
    <property type="match status" value="1"/>
</dbReference>